<dbReference type="Gene3D" id="3.30.1330.60">
    <property type="entry name" value="OmpA-like domain"/>
    <property type="match status" value="1"/>
</dbReference>
<dbReference type="RefSeq" id="WP_090368160.1">
    <property type="nucleotide sequence ID" value="NZ_FNEM01000024.1"/>
</dbReference>
<evidence type="ECO:0000256" key="3">
    <source>
        <dbReference type="ARBA" id="ARBA00023237"/>
    </source>
</evidence>
<keyword evidence="6" id="KW-0732">Signal</keyword>
<dbReference type="PROSITE" id="PS51123">
    <property type="entry name" value="OMPA_2"/>
    <property type="match status" value="1"/>
</dbReference>
<accession>A0A1G9ALH2</accession>
<feature type="transmembrane region" description="Helical" evidence="5">
    <location>
        <begin position="63"/>
        <end position="82"/>
    </location>
</feature>
<dbReference type="PANTHER" id="PTHR30329:SF21">
    <property type="entry name" value="LIPOPROTEIN YIAD-RELATED"/>
    <property type="match status" value="1"/>
</dbReference>
<reference evidence="9" key="1">
    <citation type="submission" date="2016-10" db="EMBL/GenBank/DDBJ databases">
        <authorList>
            <person name="Varghese N."/>
            <person name="Submissions S."/>
        </authorList>
    </citation>
    <scope>NUCLEOTIDE SEQUENCE [LARGE SCALE GENOMIC DNA]</scope>
    <source>
        <strain evidence="9">DSM 23317</strain>
    </source>
</reference>
<dbReference type="CDD" id="cd07185">
    <property type="entry name" value="OmpA_C-like"/>
    <property type="match status" value="1"/>
</dbReference>
<dbReference type="GO" id="GO:0009279">
    <property type="term" value="C:cell outer membrane"/>
    <property type="evidence" value="ECO:0007669"/>
    <property type="project" value="UniProtKB-SubCell"/>
</dbReference>
<evidence type="ECO:0000256" key="2">
    <source>
        <dbReference type="ARBA" id="ARBA00023136"/>
    </source>
</evidence>
<proteinExistence type="predicted"/>
<organism evidence="8 9">
    <name type="scientific">Ferrimonas sediminum</name>
    <dbReference type="NCBI Taxonomy" id="718193"/>
    <lineage>
        <taxon>Bacteria</taxon>
        <taxon>Pseudomonadati</taxon>
        <taxon>Pseudomonadota</taxon>
        <taxon>Gammaproteobacteria</taxon>
        <taxon>Alteromonadales</taxon>
        <taxon>Ferrimonadaceae</taxon>
        <taxon>Ferrimonas</taxon>
    </lineage>
</organism>
<dbReference type="InterPro" id="IPR036737">
    <property type="entry name" value="OmpA-like_sf"/>
</dbReference>
<sequence>MNRSLRMASLSLAVILGLSGCATTDPYTREQKTSNATVGTGIGVITGAIIGAAVSSKSDRGKGALIGAGIGGLAGGSVGYYMDQQEMKLRQQLEGTGVSVSRVGDQIILNMPGNVTFDTNQDQVKSQFYPTLNSVALVLKEFENTLVTVAGHTDSVGEAAYNQALSDRRARSVAQYLVNQQIPYQRVASIGYGESRPIADNINKAGRAQNRRVELTLDPIVR</sequence>
<dbReference type="PROSITE" id="PS51257">
    <property type="entry name" value="PROKAR_LIPOPROTEIN"/>
    <property type="match status" value="1"/>
</dbReference>
<dbReference type="OrthoDB" id="9782229at2"/>
<feature type="signal peptide" evidence="6">
    <location>
        <begin position="1"/>
        <end position="24"/>
    </location>
</feature>
<dbReference type="AlphaFoldDB" id="A0A1G9ALH2"/>
<dbReference type="PRINTS" id="PR01023">
    <property type="entry name" value="NAFLGMOTY"/>
</dbReference>
<keyword evidence="5" id="KW-0812">Transmembrane</keyword>
<dbReference type="SUPFAM" id="SSF103088">
    <property type="entry name" value="OmpA-like"/>
    <property type="match status" value="1"/>
</dbReference>
<dbReference type="EMBL" id="FNEM01000024">
    <property type="protein sequence ID" value="SDK28093.1"/>
    <property type="molecule type" value="Genomic_DNA"/>
</dbReference>
<protein>
    <submittedName>
        <fullName evidence="8">Outer membrane protein OmpA</fullName>
    </submittedName>
</protein>
<feature type="transmembrane region" description="Helical" evidence="5">
    <location>
        <begin position="38"/>
        <end position="56"/>
    </location>
</feature>
<dbReference type="Pfam" id="PF00691">
    <property type="entry name" value="OmpA"/>
    <property type="match status" value="1"/>
</dbReference>
<name>A0A1G9ALH2_9GAMM</name>
<evidence type="ECO:0000256" key="4">
    <source>
        <dbReference type="PROSITE-ProRule" id="PRU00473"/>
    </source>
</evidence>
<evidence type="ECO:0000259" key="7">
    <source>
        <dbReference type="PROSITE" id="PS51123"/>
    </source>
</evidence>
<feature type="domain" description="OmpA-like" evidence="7">
    <location>
        <begin position="104"/>
        <end position="221"/>
    </location>
</feature>
<keyword evidence="5" id="KW-1133">Transmembrane helix</keyword>
<evidence type="ECO:0000256" key="5">
    <source>
        <dbReference type="SAM" id="Phobius"/>
    </source>
</evidence>
<evidence type="ECO:0000256" key="6">
    <source>
        <dbReference type="SAM" id="SignalP"/>
    </source>
</evidence>
<dbReference type="InterPro" id="IPR039567">
    <property type="entry name" value="Gly-zipper"/>
</dbReference>
<dbReference type="PRINTS" id="PR01021">
    <property type="entry name" value="OMPADOMAIN"/>
</dbReference>
<gene>
    <name evidence="8" type="ORF">SAMN04488540_12417</name>
</gene>
<keyword evidence="3" id="KW-0998">Cell outer membrane</keyword>
<dbReference type="InterPro" id="IPR006665">
    <property type="entry name" value="OmpA-like"/>
</dbReference>
<keyword evidence="2 4" id="KW-0472">Membrane</keyword>
<comment type="subcellular location">
    <subcellularLocation>
        <location evidence="1">Cell outer membrane</location>
    </subcellularLocation>
</comment>
<dbReference type="Pfam" id="PF13488">
    <property type="entry name" value="Gly-zipper_Omp"/>
    <property type="match status" value="1"/>
</dbReference>
<dbReference type="InterPro" id="IPR006664">
    <property type="entry name" value="OMP_bac"/>
</dbReference>
<evidence type="ECO:0000313" key="9">
    <source>
        <dbReference type="Proteomes" id="UP000199527"/>
    </source>
</evidence>
<feature type="chain" id="PRO_5011478432" evidence="6">
    <location>
        <begin position="25"/>
        <end position="222"/>
    </location>
</feature>
<keyword evidence="9" id="KW-1185">Reference proteome</keyword>
<dbReference type="PANTHER" id="PTHR30329">
    <property type="entry name" value="STATOR ELEMENT OF FLAGELLAR MOTOR COMPLEX"/>
    <property type="match status" value="1"/>
</dbReference>
<evidence type="ECO:0000256" key="1">
    <source>
        <dbReference type="ARBA" id="ARBA00004442"/>
    </source>
</evidence>
<evidence type="ECO:0000313" key="8">
    <source>
        <dbReference type="EMBL" id="SDK28093.1"/>
    </source>
</evidence>
<dbReference type="Proteomes" id="UP000199527">
    <property type="component" value="Unassembled WGS sequence"/>
</dbReference>
<dbReference type="InterPro" id="IPR050330">
    <property type="entry name" value="Bact_OuterMem_StrucFunc"/>
</dbReference>